<name>A0ABR6KYR4_9HYPH</name>
<reference evidence="1 2" key="1">
    <citation type="submission" date="2020-08" db="EMBL/GenBank/DDBJ databases">
        <title>Genomic Encyclopedia of Type Strains, Phase IV (KMG-IV): sequencing the most valuable type-strain genomes for metagenomic binning, comparative biology and taxonomic classification.</title>
        <authorList>
            <person name="Goeker M."/>
        </authorList>
    </citation>
    <scope>NUCLEOTIDE SEQUENCE [LARGE SCALE GENOMIC DNA]</scope>
    <source>
        <strain evidence="1 2">DSM 7050</strain>
    </source>
</reference>
<dbReference type="Proteomes" id="UP000539538">
    <property type="component" value="Unassembled WGS sequence"/>
</dbReference>
<evidence type="ECO:0000313" key="1">
    <source>
        <dbReference type="EMBL" id="MBB4649079.1"/>
    </source>
</evidence>
<gene>
    <name evidence="1" type="ORF">GGQ99_000801</name>
</gene>
<evidence type="ECO:0008006" key="3">
    <source>
        <dbReference type="Google" id="ProtNLM"/>
    </source>
</evidence>
<keyword evidence="2" id="KW-1185">Reference proteome</keyword>
<accession>A0ABR6KYR4</accession>
<organism evidence="1 2">
    <name type="scientific">Aminobacter niigataensis</name>
    <dbReference type="NCBI Taxonomy" id="83265"/>
    <lineage>
        <taxon>Bacteria</taxon>
        <taxon>Pseudomonadati</taxon>
        <taxon>Pseudomonadota</taxon>
        <taxon>Alphaproteobacteria</taxon>
        <taxon>Hyphomicrobiales</taxon>
        <taxon>Phyllobacteriaceae</taxon>
        <taxon>Aminobacter</taxon>
    </lineage>
</organism>
<dbReference type="EMBL" id="JACHOT010000001">
    <property type="protein sequence ID" value="MBB4649079.1"/>
    <property type="molecule type" value="Genomic_DNA"/>
</dbReference>
<evidence type="ECO:0000313" key="2">
    <source>
        <dbReference type="Proteomes" id="UP000539538"/>
    </source>
</evidence>
<comment type="caution">
    <text evidence="1">The sequence shown here is derived from an EMBL/GenBank/DDBJ whole genome shotgun (WGS) entry which is preliminary data.</text>
</comment>
<proteinExistence type="predicted"/>
<sequence>MHKPPPTRRRAETLDYIQSMLGQLRIMAEAERCGMLAYLIEMAYVEAGDVIRGDRPSNIGINKRNTSA</sequence>
<protein>
    <recommendedName>
        <fullName evidence="3">Transposase</fullName>
    </recommendedName>
</protein>
<dbReference type="RefSeq" id="WP_108607964.1">
    <property type="nucleotide sequence ID" value="NZ_BAAAVZ010000008.1"/>
</dbReference>